<reference evidence="4" key="1">
    <citation type="submission" date="2020-10" db="EMBL/GenBank/DDBJ databases">
        <authorList>
            <person name="Kikuchi T."/>
        </authorList>
    </citation>
    <scope>NUCLEOTIDE SEQUENCE</scope>
    <source>
        <strain evidence="4">NKZ352</strain>
    </source>
</reference>
<dbReference type="SUPFAM" id="SSF47862">
    <property type="entry name" value="Saposin"/>
    <property type="match status" value="1"/>
</dbReference>
<dbReference type="PROSITE" id="PS50015">
    <property type="entry name" value="SAP_B"/>
    <property type="match status" value="1"/>
</dbReference>
<dbReference type="Pfam" id="PF03489">
    <property type="entry name" value="SapB_2"/>
    <property type="match status" value="1"/>
</dbReference>
<evidence type="ECO:0000313" key="5">
    <source>
        <dbReference type="Proteomes" id="UP000835052"/>
    </source>
</evidence>
<dbReference type="SMART" id="SM00741">
    <property type="entry name" value="SapB"/>
    <property type="match status" value="1"/>
</dbReference>
<evidence type="ECO:0000256" key="1">
    <source>
        <dbReference type="ARBA" id="ARBA00023157"/>
    </source>
</evidence>
<keyword evidence="5" id="KW-1185">Reference proteome</keyword>
<dbReference type="AlphaFoldDB" id="A0A8S1HD45"/>
<evidence type="ECO:0000313" key="4">
    <source>
        <dbReference type="EMBL" id="CAD6193125.1"/>
    </source>
</evidence>
<feature type="signal peptide" evidence="2">
    <location>
        <begin position="1"/>
        <end position="16"/>
    </location>
</feature>
<protein>
    <recommendedName>
        <fullName evidence="3">Saposin B-type domain-containing protein</fullName>
    </recommendedName>
</protein>
<keyword evidence="1" id="KW-1015">Disulfide bond</keyword>
<dbReference type="Gene3D" id="1.10.225.10">
    <property type="entry name" value="Saposin-like"/>
    <property type="match status" value="1"/>
</dbReference>
<dbReference type="InterPro" id="IPR008139">
    <property type="entry name" value="SaposinB_dom"/>
</dbReference>
<name>A0A8S1HD45_9PELO</name>
<gene>
    <name evidence="4" type="ORF">CAUJ_LOCUS9044</name>
</gene>
<evidence type="ECO:0000259" key="3">
    <source>
        <dbReference type="PROSITE" id="PS50015"/>
    </source>
</evidence>
<organism evidence="4 5">
    <name type="scientific">Caenorhabditis auriculariae</name>
    <dbReference type="NCBI Taxonomy" id="2777116"/>
    <lineage>
        <taxon>Eukaryota</taxon>
        <taxon>Metazoa</taxon>
        <taxon>Ecdysozoa</taxon>
        <taxon>Nematoda</taxon>
        <taxon>Chromadorea</taxon>
        <taxon>Rhabditida</taxon>
        <taxon>Rhabditina</taxon>
        <taxon>Rhabditomorpha</taxon>
        <taxon>Rhabditoidea</taxon>
        <taxon>Rhabditidae</taxon>
        <taxon>Peloderinae</taxon>
        <taxon>Caenorhabditis</taxon>
    </lineage>
</organism>
<dbReference type="Proteomes" id="UP000835052">
    <property type="component" value="Unassembled WGS sequence"/>
</dbReference>
<dbReference type="EMBL" id="CAJGYM010000032">
    <property type="protein sequence ID" value="CAD6193125.1"/>
    <property type="molecule type" value="Genomic_DNA"/>
</dbReference>
<dbReference type="InterPro" id="IPR008138">
    <property type="entry name" value="SapB_2"/>
</dbReference>
<sequence>MQKIAILLVLAVGASAFVMPKRHIQKPEVAAGVGCIMCELMVELAKDPADRDAKKIEATWNAECKAEFGKLPFIEKDCEKYADQKLDVIIKELESGTAPEEVCTKIGEC</sequence>
<proteinExistence type="predicted"/>
<dbReference type="OrthoDB" id="69496at2759"/>
<feature type="domain" description="Saposin B-type" evidence="3">
    <location>
        <begin position="31"/>
        <end position="109"/>
    </location>
</feature>
<accession>A0A8S1HD45</accession>
<evidence type="ECO:0000256" key="2">
    <source>
        <dbReference type="SAM" id="SignalP"/>
    </source>
</evidence>
<dbReference type="InterPro" id="IPR011001">
    <property type="entry name" value="Saposin-like"/>
</dbReference>
<comment type="caution">
    <text evidence="4">The sequence shown here is derived from an EMBL/GenBank/DDBJ whole genome shotgun (WGS) entry which is preliminary data.</text>
</comment>
<keyword evidence="2" id="KW-0732">Signal</keyword>
<feature type="chain" id="PRO_5035846598" description="Saposin B-type domain-containing protein" evidence="2">
    <location>
        <begin position="17"/>
        <end position="109"/>
    </location>
</feature>